<sequence length="248" mass="28268">MISKDFGIQLFILIMGMTFSDSFILECPPVKEGAVVKVKAYFPGNHSLFKNGESALFFYRNKRQIGNCELNSRNICQNEYNNPNIKLTQIYTAGQYIFTLTSSSNTSWRNTSTSTLSGETWRVRLGKTEINKTCDIQVYAIFDKPECFPHISMEHFILTCFLRKVFPKALCVFHITLNNTHILKGSVSYNHEEIDGGGYYTTSCTFQASTSIENETYQISVTMYPNITGTVSDRKYGQSFTFFFPGNF</sequence>
<keyword evidence="2" id="KW-1185">Reference proteome</keyword>
<evidence type="ECO:0000313" key="2">
    <source>
        <dbReference type="Proteomes" id="UP001165740"/>
    </source>
</evidence>
<reference evidence="3" key="1">
    <citation type="submission" date="2025-08" db="UniProtKB">
        <authorList>
            <consortium name="RefSeq"/>
        </authorList>
    </citation>
    <scope>IDENTIFICATION</scope>
</reference>
<protein>
    <submittedName>
        <fullName evidence="3">Uncharacterized protein LOC129922647</fullName>
    </submittedName>
</protein>
<feature type="chain" id="PRO_5040972376" evidence="1">
    <location>
        <begin position="23"/>
        <end position="248"/>
    </location>
</feature>
<gene>
    <name evidence="3" type="primary">LOC129922647</name>
</gene>
<dbReference type="AlphaFoldDB" id="A0A9W2YRA6"/>
<organism evidence="2 3">
    <name type="scientific">Biomphalaria glabrata</name>
    <name type="common">Bloodfluke planorb</name>
    <name type="synonym">Freshwater snail</name>
    <dbReference type="NCBI Taxonomy" id="6526"/>
    <lineage>
        <taxon>Eukaryota</taxon>
        <taxon>Metazoa</taxon>
        <taxon>Spiralia</taxon>
        <taxon>Lophotrochozoa</taxon>
        <taxon>Mollusca</taxon>
        <taxon>Gastropoda</taxon>
        <taxon>Heterobranchia</taxon>
        <taxon>Euthyneura</taxon>
        <taxon>Panpulmonata</taxon>
        <taxon>Hygrophila</taxon>
        <taxon>Lymnaeoidea</taxon>
        <taxon>Planorbidae</taxon>
        <taxon>Biomphalaria</taxon>
    </lineage>
</organism>
<accession>A0A9W2YRA6</accession>
<name>A0A9W2YRA6_BIOGL</name>
<evidence type="ECO:0000256" key="1">
    <source>
        <dbReference type="SAM" id="SignalP"/>
    </source>
</evidence>
<proteinExistence type="predicted"/>
<dbReference type="OrthoDB" id="6208772at2759"/>
<dbReference type="Proteomes" id="UP001165740">
    <property type="component" value="Chromosome 14"/>
</dbReference>
<feature type="signal peptide" evidence="1">
    <location>
        <begin position="1"/>
        <end position="22"/>
    </location>
</feature>
<dbReference type="GeneID" id="129922647"/>
<keyword evidence="1" id="KW-0732">Signal</keyword>
<dbReference type="RefSeq" id="XP_055865293.1">
    <property type="nucleotide sequence ID" value="XM_056009318.1"/>
</dbReference>
<evidence type="ECO:0000313" key="3">
    <source>
        <dbReference type="RefSeq" id="XP_055865293.1"/>
    </source>
</evidence>